<reference evidence="2" key="1">
    <citation type="journal article" date="2024" name="Proc. Natl. Acad. Sci. U.S.A.">
        <title>Extraordinary preservation of gene collinearity over three hundred million years revealed in homosporous lycophytes.</title>
        <authorList>
            <person name="Li C."/>
            <person name="Wickell D."/>
            <person name="Kuo L.Y."/>
            <person name="Chen X."/>
            <person name="Nie B."/>
            <person name="Liao X."/>
            <person name="Peng D."/>
            <person name="Ji J."/>
            <person name="Jenkins J."/>
            <person name="Williams M."/>
            <person name="Shu S."/>
            <person name="Plott C."/>
            <person name="Barry K."/>
            <person name="Rajasekar S."/>
            <person name="Grimwood J."/>
            <person name="Han X."/>
            <person name="Sun S."/>
            <person name="Hou Z."/>
            <person name="He W."/>
            <person name="Dai G."/>
            <person name="Sun C."/>
            <person name="Schmutz J."/>
            <person name="Leebens-Mack J.H."/>
            <person name="Li F.W."/>
            <person name="Wang L."/>
        </authorList>
    </citation>
    <scope>NUCLEOTIDE SEQUENCE [LARGE SCALE GENOMIC DNA]</scope>
    <source>
        <strain evidence="2">cv. PW_Plant_1</strain>
    </source>
</reference>
<sequence length="103" mass="11683">MVRARRWRHTRSPERKGRRRERGEQDGTARLLQDHAVGAVQQQVVVIVGTKQHINFGKAANHQKVKATTTLNEKCVGVSRVNGNWVLIFVVFIKVQILCACIL</sequence>
<protein>
    <submittedName>
        <fullName evidence="1">Uncharacterized protein</fullName>
    </submittedName>
</protein>
<name>A0ACC2B0I2_DIPCM</name>
<accession>A0ACC2B0I2</accession>
<gene>
    <name evidence="1" type="ORF">O6H91_18G045300</name>
</gene>
<dbReference type="EMBL" id="CM055109">
    <property type="protein sequence ID" value="KAJ7523283.1"/>
    <property type="molecule type" value="Genomic_DNA"/>
</dbReference>
<comment type="caution">
    <text evidence="1">The sequence shown here is derived from an EMBL/GenBank/DDBJ whole genome shotgun (WGS) entry which is preliminary data.</text>
</comment>
<organism evidence="1 2">
    <name type="scientific">Diphasiastrum complanatum</name>
    <name type="common">Issler's clubmoss</name>
    <name type="synonym">Lycopodium complanatum</name>
    <dbReference type="NCBI Taxonomy" id="34168"/>
    <lineage>
        <taxon>Eukaryota</taxon>
        <taxon>Viridiplantae</taxon>
        <taxon>Streptophyta</taxon>
        <taxon>Embryophyta</taxon>
        <taxon>Tracheophyta</taxon>
        <taxon>Lycopodiopsida</taxon>
        <taxon>Lycopodiales</taxon>
        <taxon>Lycopodiaceae</taxon>
        <taxon>Lycopodioideae</taxon>
        <taxon>Diphasiastrum</taxon>
    </lineage>
</organism>
<keyword evidence="2" id="KW-1185">Reference proteome</keyword>
<proteinExistence type="predicted"/>
<evidence type="ECO:0000313" key="2">
    <source>
        <dbReference type="Proteomes" id="UP001162992"/>
    </source>
</evidence>
<evidence type="ECO:0000313" key="1">
    <source>
        <dbReference type="EMBL" id="KAJ7523283.1"/>
    </source>
</evidence>
<dbReference type="Proteomes" id="UP001162992">
    <property type="component" value="Chromosome 18"/>
</dbReference>